<dbReference type="Proteomes" id="UP000055014">
    <property type="component" value="Unassembled WGS sequence"/>
</dbReference>
<comment type="caution">
    <text evidence="1">The sequence shown here is derived from an EMBL/GenBank/DDBJ whole genome shotgun (WGS) entry which is preliminary data.</text>
</comment>
<dbReference type="AlphaFoldDB" id="A0A101HYH6"/>
<evidence type="ECO:0000313" key="2">
    <source>
        <dbReference type="Proteomes" id="UP000055014"/>
    </source>
</evidence>
<dbReference type="EMBL" id="LGGW01000251">
    <property type="protein sequence ID" value="KUK84495.1"/>
    <property type="molecule type" value="Genomic_DNA"/>
</dbReference>
<gene>
    <name evidence="1" type="ORF">XE02_1659</name>
</gene>
<evidence type="ECO:0000313" key="1">
    <source>
        <dbReference type="EMBL" id="KUK84495.1"/>
    </source>
</evidence>
<organism evidence="1 2">
    <name type="scientific">Mesotoga infera</name>
    <dbReference type="NCBI Taxonomy" id="1236046"/>
    <lineage>
        <taxon>Bacteria</taxon>
        <taxon>Thermotogati</taxon>
        <taxon>Thermotogota</taxon>
        <taxon>Thermotogae</taxon>
        <taxon>Kosmotogales</taxon>
        <taxon>Kosmotogaceae</taxon>
        <taxon>Mesotoga</taxon>
    </lineage>
</organism>
<accession>A0A101HYH6</accession>
<dbReference type="SUPFAM" id="SSF53187">
    <property type="entry name" value="Zn-dependent exopeptidases"/>
    <property type="match status" value="1"/>
</dbReference>
<sequence>MMRKLIIAGVLTLIVLAGGIPLYVQRYFKEEVVAGPSVTNVFKLSKYFDGIEGTIADTDVFELKGAEEGGKTLIIAGTHANEPSAALLAYFFIENLEVEKGTVYIIPHFNLSGSLGTQPRSWPGRPDGFLAEKVSFAAMEMIRNEGIDIVIDLHEAEAMYPVTNCIVAPEKSMPYAVGAAFYVKGREKFENHVESSPIGYRGLSHREIGDWSDAYPFLLESPGVHLDQITAAKTPELIIDGIDPFVLKAGEKGLLYVPYDENGFSIDRRVGQHSSVIQEIMVQWTKKNPDRGFKVSAPKHADIVENGLGFYFKDPSEADSKVSFRNEESAYASSCVCTFLMRYELSGMTVFQNYFLKLGEIIYYEIYINRWSSSVLREETRLCSCIPCSYNVKVSVTDGESRFGVQSIISNRVDESIGVWFPLEFAFSGDYVAEQ</sequence>
<dbReference type="Gene3D" id="3.40.630.10">
    <property type="entry name" value="Zn peptidases"/>
    <property type="match status" value="1"/>
</dbReference>
<protein>
    <submittedName>
        <fullName evidence="1">Succinylglutamate desuccinylase/aspartoacylase</fullName>
    </submittedName>
</protein>
<proteinExistence type="predicted"/>
<dbReference type="PATRIC" id="fig|1236046.5.peg.163"/>
<name>A0A101HYH6_9BACT</name>
<reference evidence="2" key="1">
    <citation type="journal article" date="2015" name="MBio">
        <title>Genome-Resolved Metagenomic Analysis Reveals Roles for Candidate Phyla and Other Microbial Community Members in Biogeochemical Transformations in Oil Reservoirs.</title>
        <authorList>
            <person name="Hu P."/>
            <person name="Tom L."/>
            <person name="Singh A."/>
            <person name="Thomas B.C."/>
            <person name="Baker B.J."/>
            <person name="Piceno Y.M."/>
            <person name="Andersen G.L."/>
            <person name="Banfield J.F."/>
        </authorList>
    </citation>
    <scope>NUCLEOTIDE SEQUENCE [LARGE SCALE GENOMIC DNA]</scope>
</reference>